<dbReference type="InterPro" id="IPR007168">
    <property type="entry name" value="Phageshock_PspC_N"/>
</dbReference>
<dbReference type="PANTHER" id="PTHR33885">
    <property type="entry name" value="PHAGE SHOCK PROTEIN C"/>
    <property type="match status" value="1"/>
</dbReference>
<dbReference type="STRING" id="152268.A6K24_18415"/>
<name>A0A179T3S7_9BACI</name>
<dbReference type="AlphaFoldDB" id="A0A179T3S7"/>
<dbReference type="InterPro" id="IPR052027">
    <property type="entry name" value="PspC"/>
</dbReference>
<keyword evidence="2" id="KW-1003">Cell membrane</keyword>
<evidence type="ECO:0000313" key="8">
    <source>
        <dbReference type="EMBL" id="OAS88018.1"/>
    </source>
</evidence>
<evidence type="ECO:0000313" key="9">
    <source>
        <dbReference type="Proteomes" id="UP000078534"/>
    </source>
</evidence>
<reference evidence="9" key="1">
    <citation type="submission" date="2016-04" db="EMBL/GenBank/DDBJ databases">
        <authorList>
            <person name="Lyu Z."/>
            <person name="Lyu W."/>
        </authorList>
    </citation>
    <scope>NUCLEOTIDE SEQUENCE [LARGE SCALE GENOMIC DNA]</scope>
    <source>
        <strain evidence="9">C44</strain>
    </source>
</reference>
<gene>
    <name evidence="8" type="ORF">A6K24_18415</name>
</gene>
<evidence type="ECO:0000256" key="1">
    <source>
        <dbReference type="ARBA" id="ARBA00004162"/>
    </source>
</evidence>
<dbReference type="GO" id="GO:0005886">
    <property type="term" value="C:plasma membrane"/>
    <property type="evidence" value="ECO:0007669"/>
    <property type="project" value="UniProtKB-SubCell"/>
</dbReference>
<keyword evidence="9" id="KW-1185">Reference proteome</keyword>
<comment type="subcellular location">
    <subcellularLocation>
        <location evidence="1">Cell membrane</location>
        <topology evidence="1">Single-pass membrane protein</topology>
    </subcellularLocation>
</comment>
<dbReference type="PANTHER" id="PTHR33885:SF3">
    <property type="entry name" value="PHAGE SHOCK PROTEIN C"/>
    <property type="match status" value="1"/>
</dbReference>
<feature type="domain" description="Phage shock protein PspC N-terminal" evidence="7">
    <location>
        <begin position="2"/>
        <end position="61"/>
    </location>
</feature>
<dbReference type="EMBL" id="LWSG01000006">
    <property type="protein sequence ID" value="OAS88018.1"/>
    <property type="molecule type" value="Genomic_DNA"/>
</dbReference>
<feature type="transmembrane region" description="Helical" evidence="6">
    <location>
        <begin position="33"/>
        <end position="57"/>
    </location>
</feature>
<evidence type="ECO:0000259" key="7">
    <source>
        <dbReference type="Pfam" id="PF04024"/>
    </source>
</evidence>
<dbReference type="OrthoDB" id="9815286at2"/>
<evidence type="ECO:0000256" key="3">
    <source>
        <dbReference type="ARBA" id="ARBA00022692"/>
    </source>
</evidence>
<keyword evidence="4 6" id="KW-1133">Transmembrane helix</keyword>
<evidence type="ECO:0000256" key="6">
    <source>
        <dbReference type="SAM" id="Phobius"/>
    </source>
</evidence>
<evidence type="ECO:0000256" key="2">
    <source>
        <dbReference type="ARBA" id="ARBA00022475"/>
    </source>
</evidence>
<sequence length="65" mass="7302">MKKLHRSRSDRKLSGVLGGLSDYLGIDASILRILFVILLIPTGFFPLGIIYIAWIFLVPEESDII</sequence>
<evidence type="ECO:0000256" key="5">
    <source>
        <dbReference type="ARBA" id="ARBA00023136"/>
    </source>
</evidence>
<evidence type="ECO:0000256" key="4">
    <source>
        <dbReference type="ARBA" id="ARBA00022989"/>
    </source>
</evidence>
<dbReference type="Pfam" id="PF04024">
    <property type="entry name" value="PspC"/>
    <property type="match status" value="1"/>
</dbReference>
<dbReference type="RefSeq" id="WP_066329269.1">
    <property type="nucleotide sequence ID" value="NZ_LWSG01000006.1"/>
</dbReference>
<comment type="caution">
    <text evidence="8">The sequence shown here is derived from an EMBL/GenBank/DDBJ whole genome shotgun (WGS) entry which is preliminary data.</text>
</comment>
<dbReference type="Proteomes" id="UP000078534">
    <property type="component" value="Unassembled WGS sequence"/>
</dbReference>
<protein>
    <recommendedName>
        <fullName evidence="7">Phage shock protein PspC N-terminal domain-containing protein</fullName>
    </recommendedName>
</protein>
<proteinExistence type="predicted"/>
<organism evidence="8 9">
    <name type="scientific">Metabacillus litoralis</name>
    <dbReference type="NCBI Taxonomy" id="152268"/>
    <lineage>
        <taxon>Bacteria</taxon>
        <taxon>Bacillati</taxon>
        <taxon>Bacillota</taxon>
        <taxon>Bacilli</taxon>
        <taxon>Bacillales</taxon>
        <taxon>Bacillaceae</taxon>
        <taxon>Metabacillus</taxon>
    </lineage>
</organism>
<keyword evidence="3 6" id="KW-0812">Transmembrane</keyword>
<keyword evidence="5 6" id="KW-0472">Membrane</keyword>
<accession>A0A179T3S7</accession>